<dbReference type="RefSeq" id="YP_001956890.1">
    <property type="nucleotide sequence ID" value="NC_010821.1"/>
</dbReference>
<sequence length="58" mass="6423">MFFGSFYDEDKSQESNKKESEKARHNRDVMLCVTAAIGLVTAVATASMALKKVVKEIV</sequence>
<dbReference type="Proteomes" id="UP000002421">
    <property type="component" value="Segment"/>
</dbReference>
<evidence type="ECO:0000313" key="4">
    <source>
        <dbReference type="Proteomes" id="UP000002421"/>
    </source>
</evidence>
<protein>
    <submittedName>
        <fullName evidence="3">Uncharacterized protein</fullName>
    </submittedName>
</protein>
<organismHost>
    <name type="scientific">Pseudomonas chlororaphis</name>
    <dbReference type="NCBI Taxonomy" id="587753"/>
</organismHost>
<reference evidence="3 4" key="1">
    <citation type="journal article" date="2008" name="Virology">
        <title>Characterization of Pseudomonas chlororaphis myovirus 201varphi2-1 via genomic sequencing, mass spectrometry, and electron microscopy.</title>
        <authorList>
            <person name="Thomas J.A."/>
            <person name="Rolando M.R."/>
            <person name="Carroll C.A."/>
            <person name="Shen P.S."/>
            <person name="Belnap D.M."/>
            <person name="Weintraub S.T."/>
            <person name="Serwer P."/>
            <person name="Hardies S.C."/>
        </authorList>
    </citation>
    <scope>NUCLEOTIDE SEQUENCE</scope>
</reference>
<gene>
    <name evidence="3" type="ORF">201phi2-1p166</name>
</gene>
<dbReference type="KEGG" id="vg:6372312"/>
<name>B3FJ29_BP201</name>
<evidence type="ECO:0000256" key="2">
    <source>
        <dbReference type="SAM" id="Phobius"/>
    </source>
</evidence>
<dbReference type="EMBL" id="EU197055">
    <property type="protein sequence ID" value="ABY62996.1"/>
    <property type="molecule type" value="Genomic_DNA"/>
</dbReference>
<evidence type="ECO:0000256" key="1">
    <source>
        <dbReference type="SAM" id="MobiDB-lite"/>
    </source>
</evidence>
<keyword evidence="2" id="KW-0812">Transmembrane</keyword>
<proteinExistence type="predicted"/>
<organism evidence="3 4">
    <name type="scientific">Pseudomonas phage 201phi2-1</name>
    <name type="common">Pseudomonas chlororaphis phage 201phi2-1</name>
    <dbReference type="NCBI Taxonomy" id="198110"/>
    <lineage>
        <taxon>Viruses</taxon>
        <taxon>Duplodnaviria</taxon>
        <taxon>Heunggongvirae</taxon>
        <taxon>Uroviricota</taxon>
        <taxon>Caudoviricetes</taxon>
        <taxon>Chimalliviridae</taxon>
        <taxon>Serwervirus</taxon>
        <taxon>Serwervirus 201phi21</taxon>
    </lineage>
</organism>
<keyword evidence="2" id="KW-0472">Membrane</keyword>
<feature type="transmembrane region" description="Helical" evidence="2">
    <location>
        <begin position="29"/>
        <end position="50"/>
    </location>
</feature>
<feature type="compositionally biased region" description="Basic and acidic residues" evidence="1">
    <location>
        <begin position="8"/>
        <end position="24"/>
    </location>
</feature>
<keyword evidence="2" id="KW-1133">Transmembrane helix</keyword>
<keyword evidence="4" id="KW-1185">Reference proteome</keyword>
<accession>B3FJ29</accession>
<evidence type="ECO:0000313" key="3">
    <source>
        <dbReference type="EMBL" id="ABY62996.1"/>
    </source>
</evidence>
<feature type="region of interest" description="Disordered" evidence="1">
    <location>
        <begin position="1"/>
        <end position="24"/>
    </location>
</feature>